<accession>A0A803PKA2</accession>
<evidence type="ECO:0000259" key="1">
    <source>
        <dbReference type="Pfam" id="PF13456"/>
    </source>
</evidence>
<dbReference type="InterPro" id="IPR012337">
    <property type="entry name" value="RNaseH-like_sf"/>
</dbReference>
<name>A0A803PKA2_CANSA</name>
<dbReference type="PANTHER" id="PTHR47074:SF61">
    <property type="entry name" value="RNASE H TYPE-1 DOMAIN-CONTAINING PROTEIN"/>
    <property type="match status" value="1"/>
</dbReference>
<dbReference type="Gramene" id="evm.model.05.1170">
    <property type="protein sequence ID" value="cds.evm.model.05.1170"/>
    <property type="gene ID" value="evm.TU.05.1170"/>
</dbReference>
<dbReference type="InterPro" id="IPR036397">
    <property type="entry name" value="RNaseH_sf"/>
</dbReference>
<dbReference type="Pfam" id="PF13456">
    <property type="entry name" value="RVT_3"/>
    <property type="match status" value="1"/>
</dbReference>
<dbReference type="Gene3D" id="3.30.420.10">
    <property type="entry name" value="Ribonuclease H-like superfamily/Ribonuclease H"/>
    <property type="match status" value="1"/>
</dbReference>
<dbReference type="GO" id="GO:0003676">
    <property type="term" value="F:nucleic acid binding"/>
    <property type="evidence" value="ECO:0007669"/>
    <property type="project" value="InterPro"/>
</dbReference>
<protein>
    <recommendedName>
        <fullName evidence="1">RNase H type-1 domain-containing protein</fullName>
    </recommendedName>
</protein>
<dbReference type="SUPFAM" id="SSF53098">
    <property type="entry name" value="Ribonuclease H-like"/>
    <property type="match status" value="1"/>
</dbReference>
<reference evidence="2" key="1">
    <citation type="submission" date="2018-11" db="EMBL/GenBank/DDBJ databases">
        <authorList>
            <person name="Grassa J C."/>
        </authorList>
    </citation>
    <scope>NUCLEOTIDE SEQUENCE [LARGE SCALE GENOMIC DNA]</scope>
</reference>
<dbReference type="EMBL" id="UZAU01000500">
    <property type="status" value="NOT_ANNOTATED_CDS"/>
    <property type="molecule type" value="Genomic_DNA"/>
</dbReference>
<evidence type="ECO:0000313" key="2">
    <source>
        <dbReference type="EnsemblPlants" id="cds.evm.model.05.1170"/>
    </source>
</evidence>
<dbReference type="InterPro" id="IPR052929">
    <property type="entry name" value="RNase_H-like_EbsB-rel"/>
</dbReference>
<dbReference type="GO" id="GO:0004523">
    <property type="term" value="F:RNA-DNA hybrid ribonuclease activity"/>
    <property type="evidence" value="ECO:0007669"/>
    <property type="project" value="InterPro"/>
</dbReference>
<reference evidence="2" key="2">
    <citation type="submission" date="2021-03" db="UniProtKB">
        <authorList>
            <consortium name="EnsemblPlants"/>
        </authorList>
    </citation>
    <scope>IDENTIFICATION</scope>
</reference>
<dbReference type="InterPro" id="IPR002156">
    <property type="entry name" value="RNaseH_domain"/>
</dbReference>
<evidence type="ECO:0000313" key="3">
    <source>
        <dbReference type="Proteomes" id="UP000596661"/>
    </source>
</evidence>
<dbReference type="Proteomes" id="UP000596661">
    <property type="component" value="Chromosome 5"/>
</dbReference>
<dbReference type="EnsemblPlants" id="evm.model.05.1170">
    <property type="protein sequence ID" value="cds.evm.model.05.1170"/>
    <property type="gene ID" value="evm.TU.05.1170"/>
</dbReference>
<feature type="domain" description="RNase H type-1" evidence="1">
    <location>
        <begin position="33"/>
        <end position="136"/>
    </location>
</feature>
<dbReference type="AlphaFoldDB" id="A0A803PKA2"/>
<keyword evidence="3" id="KW-1185">Reference proteome</keyword>
<dbReference type="PANTHER" id="PTHR47074">
    <property type="entry name" value="BNAC02G40300D PROTEIN"/>
    <property type="match status" value="1"/>
</dbReference>
<organism evidence="2 3">
    <name type="scientific">Cannabis sativa</name>
    <name type="common">Hemp</name>
    <name type="synonym">Marijuana</name>
    <dbReference type="NCBI Taxonomy" id="3483"/>
    <lineage>
        <taxon>Eukaryota</taxon>
        <taxon>Viridiplantae</taxon>
        <taxon>Streptophyta</taxon>
        <taxon>Embryophyta</taxon>
        <taxon>Tracheophyta</taxon>
        <taxon>Spermatophyta</taxon>
        <taxon>Magnoliopsida</taxon>
        <taxon>eudicotyledons</taxon>
        <taxon>Gunneridae</taxon>
        <taxon>Pentapetalae</taxon>
        <taxon>rosids</taxon>
        <taxon>fabids</taxon>
        <taxon>Rosales</taxon>
        <taxon>Cannabaceae</taxon>
        <taxon>Cannabis</taxon>
    </lineage>
</organism>
<proteinExistence type="predicted"/>
<sequence>MPAQATLSWSPPPEDWLKINCDVRVGSESMCVVALAKDCWGTVVWTATDLLDFADALIGEATTCLLALKTANLLKQHFVMIKSDSEIIINFLNGSSADWRIDSYVNQCIKLSKLFMGCYFSFISRLCHFAAYNVAN</sequence>